<feature type="site" description="Stabilizes the phosphoryl group" evidence="9">
    <location>
        <position position="132"/>
    </location>
</feature>
<dbReference type="AlphaFoldDB" id="A0A2N3L0V3"/>
<dbReference type="Proteomes" id="UP000233332">
    <property type="component" value="Unassembled WGS sequence"/>
</dbReference>
<dbReference type="Pfam" id="PF13242">
    <property type="entry name" value="Hydrolase_like"/>
    <property type="match status" value="1"/>
</dbReference>
<keyword evidence="10" id="KW-0862">Zinc</keyword>
<keyword evidence="10" id="KW-0460">Magnesium</keyword>
<evidence type="ECO:0000256" key="10">
    <source>
        <dbReference type="PIRSR" id="PIRSR004682-4"/>
    </source>
</evidence>
<organism evidence="11 12">
    <name type="scientific">Thalassospira lohafexi</name>
    <dbReference type="NCBI Taxonomy" id="744227"/>
    <lineage>
        <taxon>Bacteria</taxon>
        <taxon>Pseudomonadati</taxon>
        <taxon>Pseudomonadota</taxon>
        <taxon>Alphaproteobacteria</taxon>
        <taxon>Rhodospirillales</taxon>
        <taxon>Thalassospiraceae</taxon>
        <taxon>Thalassospira</taxon>
    </lineage>
</organism>
<dbReference type="CDD" id="cd07503">
    <property type="entry name" value="HAD_HisB-N"/>
    <property type="match status" value="1"/>
</dbReference>
<dbReference type="InterPro" id="IPR006549">
    <property type="entry name" value="HAD-SF_hydro_IIIA"/>
</dbReference>
<dbReference type="InterPro" id="IPR006357">
    <property type="entry name" value="HAD-SF_hydro_IIA"/>
</dbReference>
<reference evidence="11 12" key="1">
    <citation type="submission" date="2017-09" db="EMBL/GenBank/DDBJ databases">
        <title>Biodiversity and function of Thalassospira species in the particle-attached aromatic-hydrocarbon-degrading consortia from the surface seawater of the China South Sea.</title>
        <authorList>
            <person name="Dong C."/>
            <person name="Lai Q."/>
            <person name="Shao Z."/>
        </authorList>
    </citation>
    <scope>NUCLEOTIDE SEQUENCE [LARGE SCALE GENOMIC DNA]</scope>
    <source>
        <strain evidence="11 12">139Z-12</strain>
    </source>
</reference>
<dbReference type="InterPro" id="IPR036412">
    <property type="entry name" value="HAD-like_sf"/>
</dbReference>
<feature type="active site" description="Nucleophile" evidence="8">
    <location>
        <position position="33"/>
    </location>
</feature>
<comment type="subcellular location">
    <subcellularLocation>
        <location evidence="1 7">Cytoplasm</location>
    </subcellularLocation>
</comment>
<comment type="caution">
    <text evidence="11">The sequence shown here is derived from an EMBL/GenBank/DDBJ whole genome shotgun (WGS) entry which is preliminary data.</text>
</comment>
<evidence type="ECO:0000256" key="7">
    <source>
        <dbReference type="PIRNR" id="PIRNR004682"/>
    </source>
</evidence>
<keyword evidence="12" id="KW-1185">Reference proteome</keyword>
<evidence type="ECO:0000256" key="9">
    <source>
        <dbReference type="PIRSR" id="PIRSR004682-3"/>
    </source>
</evidence>
<dbReference type="InterPro" id="IPR004446">
    <property type="entry name" value="Heptose_bisP_phosphatase"/>
</dbReference>
<feature type="binding site" evidence="10">
    <location>
        <position position="35"/>
    </location>
    <ligand>
        <name>Mg(2+)</name>
        <dbReference type="ChEBI" id="CHEBI:18420"/>
    </ligand>
</feature>
<keyword evidence="3 10" id="KW-0479">Metal-binding</keyword>
<dbReference type="InterPro" id="IPR006543">
    <property type="entry name" value="Histidinol-phos"/>
</dbReference>
<feature type="binding site" evidence="10">
    <location>
        <position position="33"/>
    </location>
    <ligand>
        <name>Mg(2+)</name>
        <dbReference type="ChEBI" id="CHEBI:18420"/>
    </ligand>
</feature>
<dbReference type="NCBIfam" id="TIGR01656">
    <property type="entry name" value="Histidinol-ppas"/>
    <property type="match status" value="1"/>
</dbReference>
<dbReference type="EMBL" id="NXGX01000013">
    <property type="protein sequence ID" value="PKR56445.1"/>
    <property type="molecule type" value="Genomic_DNA"/>
</dbReference>
<dbReference type="GO" id="GO:0005737">
    <property type="term" value="C:cytoplasm"/>
    <property type="evidence" value="ECO:0007669"/>
    <property type="project" value="UniProtKB-SubCell"/>
</dbReference>
<sequence length="213" mass="23350">MNDTSTEPVKRHFIDPAPRFRDQRNLLPAVFLDRDGVINEEVHYLSRIEDLKLIPGSARAIARLNDAGIPVIVVTNQSGVARSYLTEDQLCDIHQEMIAMLAREHAALQGIYYCPFHKDGDGEYRRESTCRKPKPGMLLAAAAEFAISLTDSVMVGDRINDLRAGHAAGTRTIMVRTGHGAKEAALPDATKADVIVDDLAAAVDYILTSVIGR</sequence>
<evidence type="ECO:0000313" key="11">
    <source>
        <dbReference type="EMBL" id="PKR56445.1"/>
    </source>
</evidence>
<gene>
    <name evidence="11" type="ORF">COO92_20945</name>
</gene>
<dbReference type="PANTHER" id="PTHR42891">
    <property type="entry name" value="D-GLYCERO-BETA-D-MANNO-HEPTOSE-1,7-BISPHOSPHATE 7-PHOSPHATASE"/>
    <property type="match status" value="1"/>
</dbReference>
<dbReference type="PANTHER" id="PTHR42891:SF1">
    <property type="entry name" value="D-GLYCERO-BETA-D-MANNO-HEPTOSE-1,7-BISPHOSPHATE 7-PHOSPHATASE"/>
    <property type="match status" value="1"/>
</dbReference>
<feature type="site" description="Contributes to substrate recognition" evidence="9">
    <location>
        <position position="131"/>
    </location>
</feature>
<dbReference type="PIRSF" id="PIRSF004682">
    <property type="entry name" value="GmhB"/>
    <property type="match status" value="1"/>
</dbReference>
<dbReference type="SUPFAM" id="SSF56784">
    <property type="entry name" value="HAD-like"/>
    <property type="match status" value="1"/>
</dbReference>
<evidence type="ECO:0000256" key="4">
    <source>
        <dbReference type="ARBA" id="ARBA00022801"/>
    </source>
</evidence>
<keyword evidence="2 7" id="KW-0963">Cytoplasm</keyword>
<dbReference type="NCBIfam" id="NF006506">
    <property type="entry name" value="PRK08942.1"/>
    <property type="match status" value="1"/>
</dbReference>
<feature type="binding site" evidence="10">
    <location>
        <position position="114"/>
    </location>
    <ligand>
        <name>Zn(2+)</name>
        <dbReference type="ChEBI" id="CHEBI:29105"/>
    </ligand>
</feature>
<dbReference type="GO" id="GO:0046872">
    <property type="term" value="F:metal ion binding"/>
    <property type="evidence" value="ECO:0007669"/>
    <property type="project" value="UniProtKB-KW"/>
</dbReference>
<comment type="cofactor">
    <cofactor evidence="10">
        <name>Zn(2+)</name>
        <dbReference type="ChEBI" id="CHEBI:29105"/>
    </cofactor>
</comment>
<comment type="cofactor">
    <cofactor evidence="10">
        <name>Mg(2+)</name>
        <dbReference type="ChEBI" id="CHEBI:18420"/>
    </cofactor>
</comment>
<comment type="similarity">
    <text evidence="7">Belongs to the gmhB family.</text>
</comment>
<dbReference type="InterPro" id="IPR023214">
    <property type="entry name" value="HAD_sf"/>
</dbReference>
<keyword evidence="4 7" id="KW-0378">Hydrolase</keyword>
<accession>A0A2N3L0V3</accession>
<dbReference type="GO" id="GO:0005975">
    <property type="term" value="P:carbohydrate metabolic process"/>
    <property type="evidence" value="ECO:0007669"/>
    <property type="project" value="InterPro"/>
</dbReference>
<evidence type="ECO:0000256" key="5">
    <source>
        <dbReference type="ARBA" id="ARBA00023277"/>
    </source>
</evidence>
<evidence type="ECO:0000256" key="8">
    <source>
        <dbReference type="PIRSR" id="PIRSR004682-1"/>
    </source>
</evidence>
<evidence type="ECO:0000256" key="6">
    <source>
        <dbReference type="ARBA" id="ARBA00031828"/>
    </source>
</evidence>
<feature type="binding site" evidence="10">
    <location>
        <position position="157"/>
    </location>
    <ligand>
        <name>Mg(2+)</name>
        <dbReference type="ChEBI" id="CHEBI:18420"/>
    </ligand>
</feature>
<feature type="site" description="Stabilizes the phosphoryl group" evidence="9">
    <location>
        <position position="75"/>
    </location>
</feature>
<feature type="binding site" evidence="10">
    <location>
        <position position="130"/>
    </location>
    <ligand>
        <name>Zn(2+)</name>
        <dbReference type="ChEBI" id="CHEBI:29105"/>
    </ligand>
</feature>
<evidence type="ECO:0000256" key="2">
    <source>
        <dbReference type="ARBA" id="ARBA00022490"/>
    </source>
</evidence>
<keyword evidence="5 7" id="KW-0119">Carbohydrate metabolism</keyword>
<dbReference type="EC" id="3.1.3.-" evidence="7"/>
<dbReference type="RefSeq" id="WP_101304886.1">
    <property type="nucleotide sequence ID" value="NZ_NXGX01000013.1"/>
</dbReference>
<dbReference type="NCBIfam" id="TIGR01662">
    <property type="entry name" value="HAD-SF-IIIA"/>
    <property type="match status" value="1"/>
</dbReference>
<feature type="active site" description="Proton donor" evidence="8">
    <location>
        <position position="35"/>
    </location>
</feature>
<evidence type="ECO:0000256" key="3">
    <source>
        <dbReference type="ARBA" id="ARBA00022723"/>
    </source>
</evidence>
<dbReference type="Gene3D" id="3.40.50.1000">
    <property type="entry name" value="HAD superfamily/HAD-like"/>
    <property type="match status" value="1"/>
</dbReference>
<dbReference type="Pfam" id="PF13344">
    <property type="entry name" value="Hydrolase_6"/>
    <property type="match status" value="1"/>
</dbReference>
<proteinExistence type="inferred from homology"/>
<evidence type="ECO:0000256" key="1">
    <source>
        <dbReference type="ARBA" id="ARBA00004496"/>
    </source>
</evidence>
<protein>
    <recommendedName>
        <fullName evidence="6 7">D,D-heptose 1,7-bisphosphate phosphatase</fullName>
        <ecNumber evidence="7">3.1.3.-</ecNumber>
    </recommendedName>
</protein>
<evidence type="ECO:0000313" key="12">
    <source>
        <dbReference type="Proteomes" id="UP000233332"/>
    </source>
</evidence>
<name>A0A2N3L0V3_9PROT</name>
<dbReference type="GO" id="GO:0016791">
    <property type="term" value="F:phosphatase activity"/>
    <property type="evidence" value="ECO:0007669"/>
    <property type="project" value="InterPro"/>
</dbReference>